<dbReference type="EMBL" id="GBRH01206358">
    <property type="protein sequence ID" value="JAD91537.1"/>
    <property type="molecule type" value="Transcribed_RNA"/>
</dbReference>
<dbReference type="AlphaFoldDB" id="A0A0A9E6D6"/>
<feature type="region of interest" description="Disordered" evidence="1">
    <location>
        <begin position="1"/>
        <end position="79"/>
    </location>
</feature>
<accession>A0A0A9E6D6</accession>
<reference evidence="2" key="1">
    <citation type="submission" date="2014-09" db="EMBL/GenBank/DDBJ databases">
        <authorList>
            <person name="Magalhaes I.L.F."/>
            <person name="Oliveira U."/>
            <person name="Santos F.R."/>
            <person name="Vidigal T.H.D.A."/>
            <person name="Brescovit A.D."/>
            <person name="Santos A.J."/>
        </authorList>
    </citation>
    <scope>NUCLEOTIDE SEQUENCE</scope>
    <source>
        <tissue evidence="2">Shoot tissue taken approximately 20 cm above the soil surface</tissue>
    </source>
</reference>
<sequence length="79" mass="8204">MSLQEPHPSSSQQPAPHPSPAAHLPSSPPSRAHPPRNCKPGPMAQTLPPSSPPASAAHGPPHAACTGLRSKEHTHVRRA</sequence>
<feature type="compositionally biased region" description="Low complexity" evidence="1">
    <location>
        <begin position="1"/>
        <end position="25"/>
    </location>
</feature>
<name>A0A0A9E6D6_ARUDO</name>
<organism evidence="2">
    <name type="scientific">Arundo donax</name>
    <name type="common">Giant reed</name>
    <name type="synonym">Donax arundinaceus</name>
    <dbReference type="NCBI Taxonomy" id="35708"/>
    <lineage>
        <taxon>Eukaryota</taxon>
        <taxon>Viridiplantae</taxon>
        <taxon>Streptophyta</taxon>
        <taxon>Embryophyta</taxon>
        <taxon>Tracheophyta</taxon>
        <taxon>Spermatophyta</taxon>
        <taxon>Magnoliopsida</taxon>
        <taxon>Liliopsida</taxon>
        <taxon>Poales</taxon>
        <taxon>Poaceae</taxon>
        <taxon>PACMAD clade</taxon>
        <taxon>Arundinoideae</taxon>
        <taxon>Arundineae</taxon>
        <taxon>Arundo</taxon>
    </lineage>
</organism>
<evidence type="ECO:0000256" key="1">
    <source>
        <dbReference type="SAM" id="MobiDB-lite"/>
    </source>
</evidence>
<evidence type="ECO:0000313" key="2">
    <source>
        <dbReference type="EMBL" id="JAD91537.1"/>
    </source>
</evidence>
<feature type="compositionally biased region" description="Low complexity" evidence="1">
    <location>
        <begin position="53"/>
        <end position="64"/>
    </location>
</feature>
<proteinExistence type="predicted"/>
<protein>
    <submittedName>
        <fullName evidence="2">Uncharacterized protein</fullName>
    </submittedName>
</protein>
<reference evidence="2" key="2">
    <citation type="journal article" date="2015" name="Data Brief">
        <title>Shoot transcriptome of the giant reed, Arundo donax.</title>
        <authorList>
            <person name="Barrero R.A."/>
            <person name="Guerrero F.D."/>
            <person name="Moolhuijzen P."/>
            <person name="Goolsby J.A."/>
            <person name="Tidwell J."/>
            <person name="Bellgard S.E."/>
            <person name="Bellgard M.I."/>
        </authorList>
    </citation>
    <scope>NUCLEOTIDE SEQUENCE</scope>
    <source>
        <tissue evidence="2">Shoot tissue taken approximately 20 cm above the soil surface</tissue>
    </source>
</reference>